<reference evidence="2" key="2">
    <citation type="submission" date="2008-05" db="EMBL/GenBank/DDBJ databases">
        <title>Genome sequence of Clostridium botulinum Ba4 strain 657.</title>
        <authorList>
            <person name="Shrivastava S."/>
            <person name="Brown J.L."/>
            <person name="Bruce D."/>
            <person name="Detter C."/>
            <person name="Munk C."/>
            <person name="Smith L.A."/>
            <person name="Smith T.J."/>
            <person name="Sutton G."/>
            <person name="Brettin T.S."/>
        </authorList>
    </citation>
    <scope>NUCLEOTIDE SEQUENCE [LARGE SCALE GENOMIC DNA]</scope>
    <source>
        <strain evidence="2">657 / Type Ba4</strain>
    </source>
</reference>
<reference evidence="1 2" key="1">
    <citation type="journal article" date="2007" name="PLoS ONE">
        <title>Analysis of the neurotoxin complex genes in Clostridium botulinum A1-A4 and B1 strains: BoNT/A3, /Ba4 and /B1 clusters are located within plasmids.</title>
        <authorList>
            <person name="Smith T.J."/>
            <person name="Hill K.K."/>
            <person name="Foley B.T."/>
            <person name="Detter J.C."/>
            <person name="Munk A.C."/>
            <person name="Bruce D.C."/>
            <person name="Doggett N.A."/>
            <person name="Smith L.A."/>
            <person name="Marks J.D."/>
            <person name="Xie G."/>
            <person name="Brettin T.S."/>
        </authorList>
    </citation>
    <scope>NUCLEOTIDE SEQUENCE [LARGE SCALE GENOMIC DNA]</scope>
    <source>
        <strain evidence="2">657 / Type Ba4</strain>
    </source>
</reference>
<sequence length="43" mass="5100">MFINLFAYFITFSLNLCYLFVNTNLESIYFVLVYFKALGIIYG</sequence>
<dbReference type="AlphaFoldDB" id="A0A3F2ZV35"/>
<dbReference type="Proteomes" id="UP000002333">
    <property type="component" value="Chromosome"/>
</dbReference>
<dbReference type="EMBL" id="CP001083">
    <property type="protein sequence ID" value="ACQ54089.1"/>
    <property type="molecule type" value="Genomic_DNA"/>
</dbReference>
<evidence type="ECO:0000313" key="2">
    <source>
        <dbReference type="Proteomes" id="UP000002333"/>
    </source>
</evidence>
<evidence type="ECO:0000313" key="1">
    <source>
        <dbReference type="EMBL" id="ACQ54089.1"/>
    </source>
</evidence>
<proteinExistence type="predicted"/>
<name>A0A3F2ZV35_CLOB6</name>
<gene>
    <name evidence="1" type="ordered locus">CLJ_B0348</name>
</gene>
<dbReference type="KEGG" id="cbi:CLJ_B0348"/>
<protein>
    <submittedName>
        <fullName evidence="1">Uncharacterized protein</fullName>
    </submittedName>
</protein>
<organism evidence="1 2">
    <name type="scientific">Clostridium botulinum (strain 657 / Type Ba4)</name>
    <dbReference type="NCBI Taxonomy" id="515621"/>
    <lineage>
        <taxon>Bacteria</taxon>
        <taxon>Bacillati</taxon>
        <taxon>Bacillota</taxon>
        <taxon>Clostridia</taxon>
        <taxon>Eubacteriales</taxon>
        <taxon>Clostridiaceae</taxon>
        <taxon>Clostridium</taxon>
    </lineage>
</organism>
<accession>A0A3F2ZV35</accession>